<dbReference type="Proteomes" id="UP000000305">
    <property type="component" value="Unassembled WGS sequence"/>
</dbReference>
<proteinExistence type="predicted"/>
<keyword evidence="2" id="KW-1185">Reference proteome</keyword>
<evidence type="ECO:0000313" key="2">
    <source>
        <dbReference type="Proteomes" id="UP000000305"/>
    </source>
</evidence>
<dbReference type="AlphaFoldDB" id="E9H0V3"/>
<organism evidence="1 2">
    <name type="scientific">Daphnia pulex</name>
    <name type="common">Water flea</name>
    <dbReference type="NCBI Taxonomy" id="6669"/>
    <lineage>
        <taxon>Eukaryota</taxon>
        <taxon>Metazoa</taxon>
        <taxon>Ecdysozoa</taxon>
        <taxon>Arthropoda</taxon>
        <taxon>Crustacea</taxon>
        <taxon>Branchiopoda</taxon>
        <taxon>Diplostraca</taxon>
        <taxon>Cladocera</taxon>
        <taxon>Anomopoda</taxon>
        <taxon>Daphniidae</taxon>
        <taxon>Daphnia</taxon>
    </lineage>
</organism>
<gene>
    <name evidence="1" type="ORF">DAPPUDRAFT_251656</name>
</gene>
<accession>E9H0V3</accession>
<sequence>MFSFTKHLKFLITFEEKLSRQYFKDLIPPTTMADFFPVYPCRFSIDYQLVEYDKWSAVLKFKIDKLFKVSHWFYGV</sequence>
<protein>
    <submittedName>
        <fullName evidence="1">Uncharacterized protein</fullName>
    </submittedName>
</protein>
<dbReference type="EMBL" id="GL732582">
    <property type="protein sequence ID" value="EFX74523.1"/>
    <property type="molecule type" value="Genomic_DNA"/>
</dbReference>
<dbReference type="HOGENOM" id="CLU_2657003_0_0_1"/>
<name>E9H0V3_DAPPU</name>
<reference evidence="1 2" key="1">
    <citation type="journal article" date="2011" name="Science">
        <title>The ecoresponsive genome of Daphnia pulex.</title>
        <authorList>
            <person name="Colbourne J.K."/>
            <person name="Pfrender M.E."/>
            <person name="Gilbert D."/>
            <person name="Thomas W.K."/>
            <person name="Tucker A."/>
            <person name="Oakley T.H."/>
            <person name="Tokishita S."/>
            <person name="Aerts A."/>
            <person name="Arnold G.J."/>
            <person name="Basu M.K."/>
            <person name="Bauer D.J."/>
            <person name="Caceres C.E."/>
            <person name="Carmel L."/>
            <person name="Casola C."/>
            <person name="Choi J.H."/>
            <person name="Detter J.C."/>
            <person name="Dong Q."/>
            <person name="Dusheyko S."/>
            <person name="Eads B.D."/>
            <person name="Frohlich T."/>
            <person name="Geiler-Samerotte K.A."/>
            <person name="Gerlach D."/>
            <person name="Hatcher P."/>
            <person name="Jogdeo S."/>
            <person name="Krijgsveld J."/>
            <person name="Kriventseva E.V."/>
            <person name="Kultz D."/>
            <person name="Laforsch C."/>
            <person name="Lindquist E."/>
            <person name="Lopez J."/>
            <person name="Manak J.R."/>
            <person name="Muller J."/>
            <person name="Pangilinan J."/>
            <person name="Patwardhan R.P."/>
            <person name="Pitluck S."/>
            <person name="Pritham E.J."/>
            <person name="Rechtsteiner A."/>
            <person name="Rho M."/>
            <person name="Rogozin I.B."/>
            <person name="Sakarya O."/>
            <person name="Salamov A."/>
            <person name="Schaack S."/>
            <person name="Shapiro H."/>
            <person name="Shiga Y."/>
            <person name="Skalitzky C."/>
            <person name="Smith Z."/>
            <person name="Souvorov A."/>
            <person name="Sung W."/>
            <person name="Tang Z."/>
            <person name="Tsuchiya D."/>
            <person name="Tu H."/>
            <person name="Vos H."/>
            <person name="Wang M."/>
            <person name="Wolf Y.I."/>
            <person name="Yamagata H."/>
            <person name="Yamada T."/>
            <person name="Ye Y."/>
            <person name="Shaw J.R."/>
            <person name="Andrews J."/>
            <person name="Crease T.J."/>
            <person name="Tang H."/>
            <person name="Lucas S.M."/>
            <person name="Robertson H.M."/>
            <person name="Bork P."/>
            <person name="Koonin E.V."/>
            <person name="Zdobnov E.M."/>
            <person name="Grigoriev I.V."/>
            <person name="Lynch M."/>
            <person name="Boore J.L."/>
        </authorList>
    </citation>
    <scope>NUCLEOTIDE SEQUENCE [LARGE SCALE GENOMIC DNA]</scope>
</reference>
<dbReference type="InParanoid" id="E9H0V3"/>
<dbReference type="KEGG" id="dpx:DAPPUDRAFT_251656"/>
<evidence type="ECO:0000313" key="1">
    <source>
        <dbReference type="EMBL" id="EFX74523.1"/>
    </source>
</evidence>